<protein>
    <recommendedName>
        <fullName evidence="1">HEPN domain-containing protein</fullName>
    </recommendedName>
</protein>
<feature type="domain" description="HEPN" evidence="1">
    <location>
        <begin position="11"/>
        <end position="89"/>
    </location>
</feature>
<evidence type="ECO:0000313" key="2">
    <source>
        <dbReference type="EMBL" id="OGC13419.1"/>
    </source>
</evidence>
<dbReference type="EMBL" id="MEUA01000056">
    <property type="protein sequence ID" value="OGC13419.1"/>
    <property type="molecule type" value="Genomic_DNA"/>
</dbReference>
<dbReference type="PROSITE" id="PS50910">
    <property type="entry name" value="HEPN"/>
    <property type="match status" value="1"/>
</dbReference>
<sequence>MDLREKVAYWLENAEYDLQTAKIMDESSRYSYTAFMCQQALEKIIKALYLQNNSKEAPKSHNLVYLVGITNLILSENKQNYLPNFHLFT</sequence>
<dbReference type="Proteomes" id="UP000177905">
    <property type="component" value="Unassembled WGS sequence"/>
</dbReference>
<dbReference type="Gene3D" id="1.20.120.330">
    <property type="entry name" value="Nucleotidyltransferases domain 2"/>
    <property type="match status" value="1"/>
</dbReference>
<comment type="caution">
    <text evidence="2">The sequence shown here is derived from an EMBL/GenBank/DDBJ whole genome shotgun (WGS) entry which is preliminary data.</text>
</comment>
<organism evidence="2 3">
    <name type="scientific">candidate division WOR-1 bacterium RIFOXYB2_FULL_36_35</name>
    <dbReference type="NCBI Taxonomy" id="1802578"/>
    <lineage>
        <taxon>Bacteria</taxon>
        <taxon>Bacillati</taxon>
        <taxon>Saganbacteria</taxon>
    </lineage>
</organism>
<dbReference type="InterPro" id="IPR007842">
    <property type="entry name" value="HEPN_dom"/>
</dbReference>
<reference evidence="2 3" key="1">
    <citation type="journal article" date="2016" name="Nat. Commun.">
        <title>Thousands of microbial genomes shed light on interconnected biogeochemical processes in an aquifer system.</title>
        <authorList>
            <person name="Anantharaman K."/>
            <person name="Brown C.T."/>
            <person name="Hug L.A."/>
            <person name="Sharon I."/>
            <person name="Castelle C.J."/>
            <person name="Probst A.J."/>
            <person name="Thomas B.C."/>
            <person name="Singh A."/>
            <person name="Wilkins M.J."/>
            <person name="Karaoz U."/>
            <person name="Brodie E.L."/>
            <person name="Williams K.H."/>
            <person name="Hubbard S.S."/>
            <person name="Banfield J.F."/>
        </authorList>
    </citation>
    <scope>NUCLEOTIDE SEQUENCE [LARGE SCALE GENOMIC DNA]</scope>
</reference>
<gene>
    <name evidence="2" type="ORF">A2290_09020</name>
</gene>
<dbReference type="SUPFAM" id="SSF81593">
    <property type="entry name" value="Nucleotidyltransferase substrate binding subunit/domain"/>
    <property type="match status" value="1"/>
</dbReference>
<accession>A0A1F4RZ37</accession>
<evidence type="ECO:0000259" key="1">
    <source>
        <dbReference type="PROSITE" id="PS50910"/>
    </source>
</evidence>
<dbReference type="Pfam" id="PF05168">
    <property type="entry name" value="HEPN"/>
    <property type="match status" value="1"/>
</dbReference>
<name>A0A1F4RZ37_UNCSA</name>
<proteinExistence type="predicted"/>
<evidence type="ECO:0000313" key="3">
    <source>
        <dbReference type="Proteomes" id="UP000177905"/>
    </source>
</evidence>
<dbReference type="AlphaFoldDB" id="A0A1F4RZ37"/>